<name>A0A2U9IWD6_9CREN</name>
<reference evidence="1 2" key="1">
    <citation type="submission" date="2018-05" db="EMBL/GenBank/DDBJ databases">
        <title>Complete Genome Sequences of Extremely Thermoacidophilic, Metal-Mobilizing Type-Strain Members of the Archaeal Family Sulfolobaceae: Acidianus brierleyi DSM-1651T, Acidianus sulfidivorans DSM-18786T, Metallosphaera hakonensis DSM-7519T, and Metallosphaera prunae DSM-10039T.</title>
        <authorList>
            <person name="Counts J.A."/>
            <person name="Kelly R.M."/>
        </authorList>
    </citation>
    <scope>NUCLEOTIDE SEQUENCE [LARGE SCALE GENOMIC DNA]</scope>
    <source>
        <strain evidence="1 2">HO1-1</strain>
    </source>
</reference>
<dbReference type="AlphaFoldDB" id="A0A2U9IWD6"/>
<dbReference type="Proteomes" id="UP000247586">
    <property type="component" value="Chromosome"/>
</dbReference>
<dbReference type="OrthoDB" id="34619at2157"/>
<dbReference type="STRING" id="1293036.GCA_001315825_02107"/>
<sequence>MNKVLLVGVLAIAVILISVVGFLNYNPSYKTSQTGLKVNLESAPSTGVLLSPVQAQASTGVQGYTVGAWIELSNLSGIAPSGTVTSQFINNISKDFGTTFSEVLVHNSTSSAIVFVSKAVSQNISTGFRKIALILVAGYNFNVNKSGNMEYVYGNISGTGISLGYDGTYLVGAVVNGVQEPAQSALSLLMNQYQDVVNSQSALVQPPSIFSSVPNMKLALWAYVNYTALKSLNLSQGFKMGGIMGLNKLNSMSAYSKFQNTSRNMKLNVSTGYLALYANSSSLLAVQVTQYKTSSEAQQQYNQTLTFYEQYKDYTGMNAVISQGSEDGSPYFIANPNPMNNNTLILASVSGPYFITEANYATVASQTLLLSYLQGLLSQL</sequence>
<dbReference type="RefSeq" id="WP_110369593.1">
    <property type="nucleotide sequence ID" value="NZ_CP029287.2"/>
</dbReference>
<keyword evidence="2" id="KW-1185">Reference proteome</keyword>
<gene>
    <name evidence="1" type="ORF">DFR87_11905</name>
</gene>
<proteinExistence type="predicted"/>
<evidence type="ECO:0000313" key="2">
    <source>
        <dbReference type="Proteomes" id="UP000247586"/>
    </source>
</evidence>
<organism evidence="1 2">
    <name type="scientific">Metallosphaera hakonensis JCM 8857 = DSM 7519</name>
    <dbReference type="NCBI Taxonomy" id="1293036"/>
    <lineage>
        <taxon>Archaea</taxon>
        <taxon>Thermoproteota</taxon>
        <taxon>Thermoprotei</taxon>
        <taxon>Sulfolobales</taxon>
        <taxon>Sulfolobaceae</taxon>
        <taxon>Metallosphaera</taxon>
    </lineage>
</organism>
<reference evidence="2" key="3">
    <citation type="submission" date="2020-03" db="EMBL/GenBank/DDBJ databases">
        <title>Sequencing and Assembly of Multiple Reported Metal-Biooxidizing Members of the Extremely Thermoacidophilic Archaeal Family Sulfolobaceae.</title>
        <authorList>
            <person name="Counts J.A."/>
            <person name="Kelly R.M."/>
        </authorList>
    </citation>
    <scope>NUCLEOTIDE SEQUENCE [LARGE SCALE GENOMIC DNA]</scope>
    <source>
        <strain evidence="2">HO1-1</strain>
    </source>
</reference>
<dbReference type="GeneID" id="36836057"/>
<accession>A0A2U9IWD6</accession>
<evidence type="ECO:0000313" key="1">
    <source>
        <dbReference type="EMBL" id="AWS00264.1"/>
    </source>
</evidence>
<dbReference type="EMBL" id="CP029287">
    <property type="protein sequence ID" value="AWS00264.1"/>
    <property type="molecule type" value="Genomic_DNA"/>
</dbReference>
<dbReference type="KEGG" id="mhk:DFR87_11905"/>
<protein>
    <submittedName>
        <fullName evidence="1">Uncharacterized protein</fullName>
    </submittedName>
</protein>
<reference evidence="2" key="2">
    <citation type="submission" date="2020-03" db="EMBL/GenBank/DDBJ databases">
        <title>Complete Genome Sequences of Extremely Thermoacidophilic, Metal-Mobilizing Type-Strain Members of the Archaeal Family Sulfolobaceae: Acidianus brierleyi DSM-1651T, Acidianus sulfidivorans DSM-18786T, Metallosphaera hakonensis DSM-7519T, and Metallosphaera prunae DSM-10039T.</title>
        <authorList>
            <person name="Counts J.A."/>
            <person name="Kelly R.M."/>
        </authorList>
    </citation>
    <scope>NUCLEOTIDE SEQUENCE [LARGE SCALE GENOMIC DNA]</scope>
    <source>
        <strain evidence="2">HO1-1</strain>
    </source>
</reference>